<dbReference type="EnsemblPlants" id="KQJ89957">
    <property type="protein sequence ID" value="KQJ89957"/>
    <property type="gene ID" value="BRADI_4g28711v3"/>
</dbReference>
<sequence length="115" mass="12250">MELIPRGPTHFSLSLPISSAFSVLPRSHLSQNGLVLISLSRPEQQQAWTRGATAESRRCRAGADDDAVGRVRGGEGEPCPSRSGGNGGGEEEMSRRRGAKPWGTTQPPVLLSSEI</sequence>
<feature type="compositionally biased region" description="Basic and acidic residues" evidence="1">
    <location>
        <begin position="55"/>
        <end position="75"/>
    </location>
</feature>
<evidence type="ECO:0000313" key="2">
    <source>
        <dbReference type="EMBL" id="KQJ89957.1"/>
    </source>
</evidence>
<name>A0A0Q3LBU4_BRADI</name>
<keyword evidence="4" id="KW-1185">Reference proteome</keyword>
<dbReference type="EMBL" id="CM000883">
    <property type="protein sequence ID" value="KQJ89957.1"/>
    <property type="molecule type" value="Genomic_DNA"/>
</dbReference>
<reference evidence="3" key="3">
    <citation type="submission" date="2018-08" db="UniProtKB">
        <authorList>
            <consortium name="EnsemblPlants"/>
        </authorList>
    </citation>
    <scope>IDENTIFICATION</scope>
    <source>
        <strain evidence="3">cv. Bd21</strain>
    </source>
</reference>
<organism evidence="2">
    <name type="scientific">Brachypodium distachyon</name>
    <name type="common">Purple false brome</name>
    <name type="synonym">Trachynia distachya</name>
    <dbReference type="NCBI Taxonomy" id="15368"/>
    <lineage>
        <taxon>Eukaryota</taxon>
        <taxon>Viridiplantae</taxon>
        <taxon>Streptophyta</taxon>
        <taxon>Embryophyta</taxon>
        <taxon>Tracheophyta</taxon>
        <taxon>Spermatophyta</taxon>
        <taxon>Magnoliopsida</taxon>
        <taxon>Liliopsida</taxon>
        <taxon>Poales</taxon>
        <taxon>Poaceae</taxon>
        <taxon>BOP clade</taxon>
        <taxon>Pooideae</taxon>
        <taxon>Stipodae</taxon>
        <taxon>Brachypodieae</taxon>
        <taxon>Brachypodium</taxon>
    </lineage>
</organism>
<dbReference type="Gramene" id="KQJ89957">
    <property type="protein sequence ID" value="KQJ89957"/>
    <property type="gene ID" value="BRADI_4g28711v3"/>
</dbReference>
<evidence type="ECO:0000256" key="1">
    <source>
        <dbReference type="SAM" id="MobiDB-lite"/>
    </source>
</evidence>
<dbReference type="AlphaFoldDB" id="A0A0Q3LBU4"/>
<proteinExistence type="predicted"/>
<accession>A0A0Q3LBU4</accession>
<feature type="region of interest" description="Disordered" evidence="1">
    <location>
        <begin position="42"/>
        <end position="115"/>
    </location>
</feature>
<reference evidence="2" key="2">
    <citation type="submission" date="2017-06" db="EMBL/GenBank/DDBJ databases">
        <title>WGS assembly of Brachypodium distachyon.</title>
        <authorList>
            <consortium name="The International Brachypodium Initiative"/>
            <person name="Lucas S."/>
            <person name="Harmon-Smith M."/>
            <person name="Lail K."/>
            <person name="Tice H."/>
            <person name="Grimwood J."/>
            <person name="Bruce D."/>
            <person name="Barry K."/>
            <person name="Shu S."/>
            <person name="Lindquist E."/>
            <person name="Wang M."/>
            <person name="Pitluck S."/>
            <person name="Vogel J.P."/>
            <person name="Garvin D.F."/>
            <person name="Mockler T.C."/>
            <person name="Schmutz J."/>
            <person name="Rokhsar D."/>
            <person name="Bevan M.W."/>
        </authorList>
    </citation>
    <scope>NUCLEOTIDE SEQUENCE</scope>
    <source>
        <strain evidence="2">Bd21</strain>
    </source>
</reference>
<gene>
    <name evidence="2" type="ORF">BRADI_4g28711v3</name>
</gene>
<protein>
    <submittedName>
        <fullName evidence="2 3">Uncharacterized protein</fullName>
    </submittedName>
</protein>
<dbReference type="Proteomes" id="UP000008810">
    <property type="component" value="Chromosome 4"/>
</dbReference>
<reference evidence="2 3" key="1">
    <citation type="journal article" date="2010" name="Nature">
        <title>Genome sequencing and analysis of the model grass Brachypodium distachyon.</title>
        <authorList>
            <consortium name="International Brachypodium Initiative"/>
        </authorList>
    </citation>
    <scope>NUCLEOTIDE SEQUENCE [LARGE SCALE GENOMIC DNA]</scope>
    <source>
        <strain evidence="2 3">Bd21</strain>
    </source>
</reference>
<evidence type="ECO:0000313" key="3">
    <source>
        <dbReference type="EnsemblPlants" id="KQJ89957"/>
    </source>
</evidence>
<evidence type="ECO:0000313" key="4">
    <source>
        <dbReference type="Proteomes" id="UP000008810"/>
    </source>
</evidence>
<dbReference type="InParanoid" id="A0A0Q3LBU4"/>